<organism evidence="1 2">
    <name type="scientific">Xenorhabdus bovienii str. kraussei Becker Underwood</name>
    <dbReference type="NCBI Taxonomy" id="1398204"/>
    <lineage>
        <taxon>Bacteria</taxon>
        <taxon>Pseudomonadati</taxon>
        <taxon>Pseudomonadota</taxon>
        <taxon>Gammaproteobacteria</taxon>
        <taxon>Enterobacterales</taxon>
        <taxon>Morganellaceae</taxon>
        <taxon>Xenorhabdus</taxon>
    </lineage>
</organism>
<reference evidence="1" key="1">
    <citation type="submission" date="2013-07" db="EMBL/GenBank/DDBJ databases">
        <title>Sub-species coevolution in mutualistic symbiosis.</title>
        <authorList>
            <person name="Murfin K."/>
            <person name="Klassen J."/>
            <person name="Lee M."/>
            <person name="Forst S."/>
            <person name="Stock P."/>
            <person name="Goodrich-Blair H."/>
        </authorList>
    </citation>
    <scope>NUCLEOTIDE SEQUENCE [LARGE SCALE GENOMIC DNA]</scope>
    <source>
        <strain evidence="1">Kraussei Becker Underwood</strain>
    </source>
</reference>
<dbReference type="Proteomes" id="UP000028493">
    <property type="component" value="Unassembled WGS sequence"/>
</dbReference>
<accession>A0A077PYF5</accession>
<gene>
    <name evidence="1" type="ORF">XBKB1_4190001</name>
</gene>
<dbReference type="AlphaFoldDB" id="A0A077PYF5"/>
<proteinExistence type="predicted"/>
<dbReference type="HOGENOM" id="CLU_3049449_0_0_6"/>
<sequence length="54" mass="6325">MKSLLSQALSSFIFQVSALLSNHIVIYVLENLYGYHRVAIEVYWVWMIHQALND</sequence>
<dbReference type="EMBL" id="CBSZ010000356">
    <property type="protein sequence ID" value="CDH25731.1"/>
    <property type="molecule type" value="Genomic_DNA"/>
</dbReference>
<evidence type="ECO:0000313" key="2">
    <source>
        <dbReference type="Proteomes" id="UP000028493"/>
    </source>
</evidence>
<evidence type="ECO:0000313" key="1">
    <source>
        <dbReference type="EMBL" id="CDH25731.1"/>
    </source>
</evidence>
<name>A0A077PYF5_XENBV</name>
<comment type="caution">
    <text evidence="1">The sequence shown here is derived from an EMBL/GenBank/DDBJ whole genome shotgun (WGS) entry which is preliminary data.</text>
</comment>
<protein>
    <submittedName>
        <fullName evidence="1">Uncharacterized protein</fullName>
    </submittedName>
</protein>